<dbReference type="SUPFAM" id="SSF88946">
    <property type="entry name" value="Sigma2 domain of RNA polymerase sigma factors"/>
    <property type="match status" value="1"/>
</dbReference>
<accession>A0A250IA65</accession>
<dbReference type="OrthoDB" id="9794372at2"/>
<dbReference type="InterPro" id="IPR037401">
    <property type="entry name" value="SnoaL-like"/>
</dbReference>
<evidence type="ECO:0000256" key="4">
    <source>
        <dbReference type="ARBA" id="ARBA00023082"/>
    </source>
</evidence>
<dbReference type="NCBIfam" id="TIGR02937">
    <property type="entry name" value="sigma70-ECF"/>
    <property type="match status" value="1"/>
</dbReference>
<comment type="subunit">
    <text evidence="2">Interacts transiently with the RNA polymerase catalytic core formed by RpoA, RpoB, RpoC and RpoZ (2 alpha, 1 beta, 1 beta' and 1 omega subunit) to form the RNA polymerase holoenzyme that can initiate transcription.</text>
</comment>
<dbReference type="GO" id="GO:0003677">
    <property type="term" value="F:DNA binding"/>
    <property type="evidence" value="ECO:0007669"/>
    <property type="project" value="InterPro"/>
</dbReference>
<dbReference type="Gene3D" id="3.10.450.50">
    <property type="match status" value="1"/>
</dbReference>
<dbReference type="InterPro" id="IPR013249">
    <property type="entry name" value="RNA_pol_sigma70_r4_t2"/>
</dbReference>
<organism evidence="9 10">
    <name type="scientific">Melittangium boletus DSM 14713</name>
    <dbReference type="NCBI Taxonomy" id="1294270"/>
    <lineage>
        <taxon>Bacteria</taxon>
        <taxon>Pseudomonadati</taxon>
        <taxon>Myxococcota</taxon>
        <taxon>Myxococcia</taxon>
        <taxon>Myxococcales</taxon>
        <taxon>Cystobacterineae</taxon>
        <taxon>Archangiaceae</taxon>
        <taxon>Melittangium</taxon>
    </lineage>
</organism>
<keyword evidence="3" id="KW-0805">Transcription regulation</keyword>
<dbReference type="Pfam" id="PF04542">
    <property type="entry name" value="Sigma70_r2"/>
    <property type="match status" value="1"/>
</dbReference>
<feature type="domain" description="SnoaL-like" evidence="8">
    <location>
        <begin position="199"/>
        <end position="292"/>
    </location>
</feature>
<dbReference type="InterPro" id="IPR014284">
    <property type="entry name" value="RNA_pol_sigma-70_dom"/>
</dbReference>
<evidence type="ECO:0000256" key="2">
    <source>
        <dbReference type="ARBA" id="ARBA00011344"/>
    </source>
</evidence>
<evidence type="ECO:0000256" key="1">
    <source>
        <dbReference type="ARBA" id="ARBA00010641"/>
    </source>
</evidence>
<dbReference type="GO" id="GO:0016987">
    <property type="term" value="F:sigma factor activity"/>
    <property type="evidence" value="ECO:0007669"/>
    <property type="project" value="UniProtKB-KW"/>
</dbReference>
<dbReference type="NCBIfam" id="NF006089">
    <property type="entry name" value="PRK08241.1"/>
    <property type="match status" value="1"/>
</dbReference>
<reference evidence="9 10" key="1">
    <citation type="submission" date="2017-06" db="EMBL/GenBank/DDBJ databases">
        <authorList>
            <person name="Kim H.J."/>
            <person name="Triplett B.A."/>
        </authorList>
    </citation>
    <scope>NUCLEOTIDE SEQUENCE [LARGE SCALE GENOMIC DNA]</scope>
    <source>
        <strain evidence="9 10">DSM 14713</strain>
    </source>
</reference>
<dbReference type="Gene3D" id="1.10.10.10">
    <property type="entry name" value="Winged helix-like DNA-binding domain superfamily/Winged helix DNA-binding domain"/>
    <property type="match status" value="1"/>
</dbReference>
<evidence type="ECO:0000259" key="7">
    <source>
        <dbReference type="Pfam" id="PF08281"/>
    </source>
</evidence>
<protein>
    <submittedName>
        <fullName evidence="9">RNA polymerase sigma factor</fullName>
    </submittedName>
</protein>
<dbReference type="InterPro" id="IPR036388">
    <property type="entry name" value="WH-like_DNA-bd_sf"/>
</dbReference>
<dbReference type="InterPro" id="IPR039425">
    <property type="entry name" value="RNA_pol_sigma-70-like"/>
</dbReference>
<name>A0A250IA65_9BACT</name>
<dbReference type="CDD" id="cd06171">
    <property type="entry name" value="Sigma70_r4"/>
    <property type="match status" value="1"/>
</dbReference>
<dbReference type="SUPFAM" id="SSF54427">
    <property type="entry name" value="NTF2-like"/>
    <property type="match status" value="1"/>
</dbReference>
<keyword evidence="5" id="KW-0804">Transcription</keyword>
<dbReference type="NCBIfam" id="TIGR02960">
    <property type="entry name" value="SigX5"/>
    <property type="match status" value="1"/>
</dbReference>
<evidence type="ECO:0000256" key="3">
    <source>
        <dbReference type="ARBA" id="ARBA00023015"/>
    </source>
</evidence>
<sequence length="316" mass="34720">MATAHHLEDHRAALTGHCYRMLGSVAEADDAVQETMVRAWRNLDRFEERSSLRTWLYRIATRVCLDALSEHSRRMRPMETGPVGSIDDSLATLPGSHWIEPIPDARALPSDADPSELVMLRQSIRLAFVAALQHLPPRQRATLLLTEVLGWSAAEVADSLDTSVAAVNSALQRARATLATHDLTQARAPLSDTQSTLLDRYVEAFEHYDVDALTRLLHQDATLSMPPHSLWLRGHEPISAWLLGRGSGCRGSRLVPTAACGSPAFGQYRPGGPGGGHLPWALIVLEFSGERISAMNFFLDTEALFPRFGLPARLAP</sequence>
<dbReference type="InterPro" id="IPR007627">
    <property type="entry name" value="RNA_pol_sigma70_r2"/>
</dbReference>
<feature type="domain" description="RNA polymerase sigma factor 70 region 4 type 2" evidence="7">
    <location>
        <begin position="126"/>
        <end position="178"/>
    </location>
</feature>
<dbReference type="InterPro" id="IPR032710">
    <property type="entry name" value="NTF2-like_dom_sf"/>
</dbReference>
<evidence type="ECO:0000313" key="10">
    <source>
        <dbReference type="Proteomes" id="UP000217289"/>
    </source>
</evidence>
<gene>
    <name evidence="9" type="ORF">MEBOL_002104</name>
</gene>
<dbReference type="SUPFAM" id="SSF88659">
    <property type="entry name" value="Sigma3 and sigma4 domains of RNA polymerase sigma factors"/>
    <property type="match status" value="1"/>
</dbReference>
<dbReference type="InterPro" id="IPR013324">
    <property type="entry name" value="RNA_pol_sigma_r3/r4-like"/>
</dbReference>
<dbReference type="EMBL" id="CP022163">
    <property type="protein sequence ID" value="ATB28655.1"/>
    <property type="molecule type" value="Genomic_DNA"/>
</dbReference>
<dbReference type="PANTHER" id="PTHR43133:SF65">
    <property type="entry name" value="ECF RNA POLYMERASE SIGMA FACTOR SIGG"/>
    <property type="match status" value="1"/>
</dbReference>
<dbReference type="Proteomes" id="UP000217289">
    <property type="component" value="Chromosome"/>
</dbReference>
<dbReference type="AlphaFoldDB" id="A0A250IA65"/>
<feature type="domain" description="RNA polymerase sigma-70 region 2" evidence="6">
    <location>
        <begin position="8"/>
        <end position="73"/>
    </location>
</feature>
<dbReference type="InterPro" id="IPR013325">
    <property type="entry name" value="RNA_pol_sigma_r2"/>
</dbReference>
<dbReference type="GO" id="GO:0006352">
    <property type="term" value="P:DNA-templated transcription initiation"/>
    <property type="evidence" value="ECO:0007669"/>
    <property type="project" value="InterPro"/>
</dbReference>
<dbReference type="KEGG" id="mbd:MEBOL_002104"/>
<dbReference type="InterPro" id="IPR014305">
    <property type="entry name" value="RNA_pol_sigma-G_actinobac"/>
</dbReference>
<evidence type="ECO:0000256" key="5">
    <source>
        <dbReference type="ARBA" id="ARBA00023163"/>
    </source>
</evidence>
<evidence type="ECO:0000313" key="9">
    <source>
        <dbReference type="EMBL" id="ATB28655.1"/>
    </source>
</evidence>
<dbReference type="RefSeq" id="WP_095977319.1">
    <property type="nucleotide sequence ID" value="NZ_CP022163.1"/>
</dbReference>
<dbReference type="PANTHER" id="PTHR43133">
    <property type="entry name" value="RNA POLYMERASE ECF-TYPE SIGMA FACTO"/>
    <property type="match status" value="1"/>
</dbReference>
<comment type="similarity">
    <text evidence="1">Belongs to the sigma-70 factor family. ECF subfamily.</text>
</comment>
<keyword evidence="10" id="KW-1185">Reference proteome</keyword>
<dbReference type="Gene3D" id="1.10.1740.10">
    <property type="match status" value="1"/>
</dbReference>
<proteinExistence type="inferred from homology"/>
<keyword evidence="4" id="KW-0731">Sigma factor</keyword>
<dbReference type="Pfam" id="PF08281">
    <property type="entry name" value="Sigma70_r4_2"/>
    <property type="match status" value="1"/>
</dbReference>
<evidence type="ECO:0000259" key="6">
    <source>
        <dbReference type="Pfam" id="PF04542"/>
    </source>
</evidence>
<evidence type="ECO:0000259" key="8">
    <source>
        <dbReference type="Pfam" id="PF12680"/>
    </source>
</evidence>
<dbReference type="Pfam" id="PF12680">
    <property type="entry name" value="SnoaL_2"/>
    <property type="match status" value="1"/>
</dbReference>